<accession>A0ACB8CSG9</accession>
<dbReference type="Proteomes" id="UP000821865">
    <property type="component" value="Chromosome 5"/>
</dbReference>
<evidence type="ECO:0000313" key="1">
    <source>
        <dbReference type="EMBL" id="KAH7949957.1"/>
    </source>
</evidence>
<sequence>MERRRKLAALLLILILKRRQALSRKRRVRRVRTKPAHKSESSTAAVMKRKSCPYGPTNDYVLSSPIGRLAVKSCPHGLHSLHQMDDEALFTPDLSIEVKLLSQEFEDNGYTYQPVLGCLSWLDAYFKSPCQEQRPLPAICGPTVFPRGSFWASVWRTLSEKIGPGTTVSYGELARLCNNPRASQSVGSAMRNNPLQLLVPCHRVVRHNGTLGHYCRREAGRCETVAP</sequence>
<dbReference type="EMBL" id="CM023474">
    <property type="protein sequence ID" value="KAH7949957.1"/>
    <property type="molecule type" value="Genomic_DNA"/>
</dbReference>
<gene>
    <name evidence="1" type="ORF">HPB49_017723</name>
</gene>
<keyword evidence="2" id="KW-1185">Reference proteome</keyword>
<comment type="caution">
    <text evidence="1">The sequence shown here is derived from an EMBL/GenBank/DDBJ whole genome shotgun (WGS) entry which is preliminary data.</text>
</comment>
<protein>
    <submittedName>
        <fullName evidence="1">Uncharacterized protein</fullName>
    </submittedName>
</protein>
<reference evidence="1" key="1">
    <citation type="submission" date="2020-05" db="EMBL/GenBank/DDBJ databases">
        <title>Large-scale comparative analyses of tick genomes elucidate their genetic diversity and vector capacities.</title>
        <authorList>
            <person name="Jia N."/>
            <person name="Wang J."/>
            <person name="Shi W."/>
            <person name="Du L."/>
            <person name="Sun Y."/>
            <person name="Zhan W."/>
            <person name="Jiang J."/>
            <person name="Wang Q."/>
            <person name="Zhang B."/>
            <person name="Ji P."/>
            <person name="Sakyi L.B."/>
            <person name="Cui X."/>
            <person name="Yuan T."/>
            <person name="Jiang B."/>
            <person name="Yang W."/>
            <person name="Lam T.T.-Y."/>
            <person name="Chang Q."/>
            <person name="Ding S."/>
            <person name="Wang X."/>
            <person name="Zhu J."/>
            <person name="Ruan X."/>
            <person name="Zhao L."/>
            <person name="Wei J."/>
            <person name="Que T."/>
            <person name="Du C."/>
            <person name="Cheng J."/>
            <person name="Dai P."/>
            <person name="Han X."/>
            <person name="Huang E."/>
            <person name="Gao Y."/>
            <person name="Liu J."/>
            <person name="Shao H."/>
            <person name="Ye R."/>
            <person name="Li L."/>
            <person name="Wei W."/>
            <person name="Wang X."/>
            <person name="Wang C."/>
            <person name="Yang T."/>
            <person name="Huo Q."/>
            <person name="Li W."/>
            <person name="Guo W."/>
            <person name="Chen H."/>
            <person name="Zhou L."/>
            <person name="Ni X."/>
            <person name="Tian J."/>
            <person name="Zhou Y."/>
            <person name="Sheng Y."/>
            <person name="Liu T."/>
            <person name="Pan Y."/>
            <person name="Xia L."/>
            <person name="Li J."/>
            <person name="Zhao F."/>
            <person name="Cao W."/>
        </authorList>
    </citation>
    <scope>NUCLEOTIDE SEQUENCE</scope>
    <source>
        <strain evidence="1">Dsil-2018</strain>
    </source>
</reference>
<organism evidence="1 2">
    <name type="scientific">Dermacentor silvarum</name>
    <name type="common">Tick</name>
    <dbReference type="NCBI Taxonomy" id="543639"/>
    <lineage>
        <taxon>Eukaryota</taxon>
        <taxon>Metazoa</taxon>
        <taxon>Ecdysozoa</taxon>
        <taxon>Arthropoda</taxon>
        <taxon>Chelicerata</taxon>
        <taxon>Arachnida</taxon>
        <taxon>Acari</taxon>
        <taxon>Parasitiformes</taxon>
        <taxon>Ixodida</taxon>
        <taxon>Ixodoidea</taxon>
        <taxon>Ixodidae</taxon>
        <taxon>Rhipicephalinae</taxon>
        <taxon>Dermacentor</taxon>
    </lineage>
</organism>
<evidence type="ECO:0000313" key="2">
    <source>
        <dbReference type="Proteomes" id="UP000821865"/>
    </source>
</evidence>
<name>A0ACB8CSG9_DERSI</name>
<proteinExistence type="predicted"/>